<dbReference type="OrthoDB" id="9813193at2"/>
<keyword evidence="1" id="KW-0812">Transmembrane</keyword>
<evidence type="ECO:0000313" key="3">
    <source>
        <dbReference type="Proteomes" id="UP000252249"/>
    </source>
</evidence>
<keyword evidence="3" id="KW-1185">Reference proteome</keyword>
<proteinExistence type="predicted"/>
<keyword evidence="1" id="KW-1133">Transmembrane helix</keyword>
<dbReference type="EMBL" id="QPIG01000006">
    <property type="protein sequence ID" value="RCU56434.1"/>
    <property type="molecule type" value="Genomic_DNA"/>
</dbReference>
<reference evidence="2 3" key="1">
    <citation type="submission" date="2018-07" db="EMBL/GenBank/DDBJ databases">
        <title>Oceanihabitans testaceum sp. nov., isolated from marine sediment.</title>
        <authorList>
            <person name="Li C.-M."/>
        </authorList>
    </citation>
    <scope>NUCLEOTIDE SEQUENCE [LARGE SCALE GENOMIC DNA]</scope>
    <source>
        <strain evidence="2 3">S9-10</strain>
    </source>
</reference>
<dbReference type="RefSeq" id="WP_113966712.1">
    <property type="nucleotide sequence ID" value="NZ_JAWVXR010000009.1"/>
</dbReference>
<evidence type="ECO:0000256" key="1">
    <source>
        <dbReference type="SAM" id="Phobius"/>
    </source>
</evidence>
<feature type="transmembrane region" description="Helical" evidence="1">
    <location>
        <begin position="20"/>
        <end position="40"/>
    </location>
</feature>
<name>A0A368P2Z8_9FLAO</name>
<sequence length="53" mass="6056">MFVAVFIVHIADDFGRMEKALIYGVGYLTLFFTGAGKYSVDYYLKNRKNVANQ</sequence>
<dbReference type="AlphaFoldDB" id="A0A368P2Z8"/>
<organism evidence="2 3">
    <name type="scientific">Oceanihabitans sediminis</name>
    <dbReference type="NCBI Taxonomy" id="1812012"/>
    <lineage>
        <taxon>Bacteria</taxon>
        <taxon>Pseudomonadati</taxon>
        <taxon>Bacteroidota</taxon>
        <taxon>Flavobacteriia</taxon>
        <taxon>Flavobacteriales</taxon>
        <taxon>Flavobacteriaceae</taxon>
        <taxon>Oceanihabitans</taxon>
    </lineage>
</organism>
<accession>A0A368P2Z8</accession>
<evidence type="ECO:0000313" key="2">
    <source>
        <dbReference type="EMBL" id="RCU56434.1"/>
    </source>
</evidence>
<comment type="caution">
    <text evidence="2">The sequence shown here is derived from an EMBL/GenBank/DDBJ whole genome shotgun (WGS) entry which is preliminary data.</text>
</comment>
<keyword evidence="1" id="KW-0472">Membrane</keyword>
<dbReference type="Proteomes" id="UP000252249">
    <property type="component" value="Unassembled WGS sequence"/>
</dbReference>
<protein>
    <submittedName>
        <fullName evidence="2">DoxX family protein</fullName>
    </submittedName>
</protein>
<gene>
    <name evidence="2" type="ORF">DU428_12685</name>
</gene>